<sequence length="155" mass="18257">MKRKSIETAKMDLEGLETGSSSETNMKRKRIETSKMDLEGSETGGHLQELEQAEKSKKYSLMWVVQMEREVANDNQIARKLLDVVKDGDKSLKKKRGIIDKLKVKKGMRAWRAVTFYREVEHREMDMCQQLMLHINETQMRTFEKREFVEAMKKL</sequence>
<name>A0ABQ5CWD7_9ASTR</name>
<keyword evidence="3" id="KW-1185">Reference proteome</keyword>
<dbReference type="Proteomes" id="UP001151760">
    <property type="component" value="Unassembled WGS sequence"/>
</dbReference>
<gene>
    <name evidence="2" type="ORF">Tco_0910742</name>
</gene>
<reference evidence="2" key="2">
    <citation type="submission" date="2022-01" db="EMBL/GenBank/DDBJ databases">
        <authorList>
            <person name="Yamashiro T."/>
            <person name="Shiraishi A."/>
            <person name="Satake H."/>
            <person name="Nakayama K."/>
        </authorList>
    </citation>
    <scope>NUCLEOTIDE SEQUENCE</scope>
</reference>
<evidence type="ECO:0000256" key="1">
    <source>
        <dbReference type="SAM" id="MobiDB-lite"/>
    </source>
</evidence>
<organism evidence="2 3">
    <name type="scientific">Tanacetum coccineum</name>
    <dbReference type="NCBI Taxonomy" id="301880"/>
    <lineage>
        <taxon>Eukaryota</taxon>
        <taxon>Viridiplantae</taxon>
        <taxon>Streptophyta</taxon>
        <taxon>Embryophyta</taxon>
        <taxon>Tracheophyta</taxon>
        <taxon>Spermatophyta</taxon>
        <taxon>Magnoliopsida</taxon>
        <taxon>eudicotyledons</taxon>
        <taxon>Gunneridae</taxon>
        <taxon>Pentapetalae</taxon>
        <taxon>asterids</taxon>
        <taxon>campanulids</taxon>
        <taxon>Asterales</taxon>
        <taxon>Asteraceae</taxon>
        <taxon>Asteroideae</taxon>
        <taxon>Anthemideae</taxon>
        <taxon>Anthemidinae</taxon>
        <taxon>Tanacetum</taxon>
    </lineage>
</organism>
<proteinExistence type="predicted"/>
<dbReference type="EMBL" id="BQNB010014627">
    <property type="protein sequence ID" value="GJT30467.1"/>
    <property type="molecule type" value="Genomic_DNA"/>
</dbReference>
<comment type="caution">
    <text evidence="2">The sequence shown here is derived from an EMBL/GenBank/DDBJ whole genome shotgun (WGS) entry which is preliminary data.</text>
</comment>
<accession>A0ABQ5CWD7</accession>
<feature type="compositionally biased region" description="Basic and acidic residues" evidence="1">
    <location>
        <begin position="1"/>
        <end position="13"/>
    </location>
</feature>
<feature type="region of interest" description="Disordered" evidence="1">
    <location>
        <begin position="1"/>
        <end position="51"/>
    </location>
</feature>
<protein>
    <submittedName>
        <fullName evidence="2">Uncharacterized protein</fullName>
    </submittedName>
</protein>
<evidence type="ECO:0000313" key="3">
    <source>
        <dbReference type="Proteomes" id="UP001151760"/>
    </source>
</evidence>
<evidence type="ECO:0000313" key="2">
    <source>
        <dbReference type="EMBL" id="GJT30467.1"/>
    </source>
</evidence>
<reference evidence="2" key="1">
    <citation type="journal article" date="2022" name="Int. J. Mol. Sci.">
        <title>Draft Genome of Tanacetum Coccineum: Genomic Comparison of Closely Related Tanacetum-Family Plants.</title>
        <authorList>
            <person name="Yamashiro T."/>
            <person name="Shiraishi A."/>
            <person name="Nakayama K."/>
            <person name="Satake H."/>
        </authorList>
    </citation>
    <scope>NUCLEOTIDE SEQUENCE</scope>
</reference>